<accession>A0A8X7PGQ5</accession>
<name>A0A8X7PGQ5_BRACI</name>
<feature type="transmembrane region" description="Helical" evidence="1">
    <location>
        <begin position="120"/>
        <end position="143"/>
    </location>
</feature>
<protein>
    <recommendedName>
        <fullName evidence="2">At2g35280-like TPR domain-containing protein</fullName>
    </recommendedName>
</protein>
<feature type="transmembrane region" description="Helical" evidence="1">
    <location>
        <begin position="164"/>
        <end position="181"/>
    </location>
</feature>
<evidence type="ECO:0000259" key="2">
    <source>
        <dbReference type="Pfam" id="PF23310"/>
    </source>
</evidence>
<dbReference type="AlphaFoldDB" id="A0A8X7PGQ5"/>
<keyword evidence="1" id="KW-0812">Transmembrane</keyword>
<evidence type="ECO:0000313" key="3">
    <source>
        <dbReference type="EMBL" id="KAG2252124.1"/>
    </source>
</evidence>
<keyword evidence="1" id="KW-0472">Membrane</keyword>
<dbReference type="OrthoDB" id="1926629at2759"/>
<dbReference type="EMBL" id="JAAMPC010000016">
    <property type="protein sequence ID" value="KAG2252124.1"/>
    <property type="molecule type" value="Genomic_DNA"/>
</dbReference>
<evidence type="ECO:0000256" key="1">
    <source>
        <dbReference type="SAM" id="Phobius"/>
    </source>
</evidence>
<sequence length="218" mass="25864">MDLCLTAGNLEVHYLRGMQEYFQKDNIGEGLALLQIAAQGLYDNAIYLYGILMLCRGDPATGIPLLDSLQWRESKARSDACWKSIKTSIHGVKVTRFQIYMITYRRTRNTITCRVQSKSLMHIVEFISTILHSFVSVFQFIYLSERWRLLTKKNTDFRCNAMRFFFQFWTLFFFQFYWLLLRFSIRFLTFSSYCSDLIFSSLVRVSSLPRLMNFRLMI</sequence>
<keyword evidence="4" id="KW-1185">Reference proteome</keyword>
<dbReference type="Proteomes" id="UP000886595">
    <property type="component" value="Unassembled WGS sequence"/>
</dbReference>
<comment type="caution">
    <text evidence="3">The sequence shown here is derived from an EMBL/GenBank/DDBJ whole genome shotgun (WGS) entry which is preliminary data.</text>
</comment>
<dbReference type="Pfam" id="PF23310">
    <property type="entry name" value="TPR_27"/>
    <property type="match status" value="1"/>
</dbReference>
<dbReference type="PANTHER" id="PTHR33784">
    <property type="entry name" value="OS05G0482100 PROTEIN"/>
    <property type="match status" value="1"/>
</dbReference>
<reference evidence="3 4" key="1">
    <citation type="submission" date="2020-02" db="EMBL/GenBank/DDBJ databases">
        <authorList>
            <person name="Ma Q."/>
            <person name="Huang Y."/>
            <person name="Song X."/>
            <person name="Pei D."/>
        </authorList>
    </citation>
    <scope>NUCLEOTIDE SEQUENCE [LARGE SCALE GENOMIC DNA]</scope>
    <source>
        <strain evidence="3">Sxm20200214</strain>
        <tissue evidence="3">Leaf</tissue>
    </source>
</reference>
<dbReference type="InterPro" id="IPR040338">
    <property type="entry name" value="At1g67623-like"/>
</dbReference>
<keyword evidence="1" id="KW-1133">Transmembrane helix</keyword>
<gene>
    <name evidence="3" type="ORF">Bca52824_082260</name>
</gene>
<feature type="domain" description="At2g35280-like TPR" evidence="2">
    <location>
        <begin position="2"/>
        <end position="87"/>
    </location>
</feature>
<organism evidence="3 4">
    <name type="scientific">Brassica carinata</name>
    <name type="common">Ethiopian mustard</name>
    <name type="synonym">Abyssinian cabbage</name>
    <dbReference type="NCBI Taxonomy" id="52824"/>
    <lineage>
        <taxon>Eukaryota</taxon>
        <taxon>Viridiplantae</taxon>
        <taxon>Streptophyta</taxon>
        <taxon>Embryophyta</taxon>
        <taxon>Tracheophyta</taxon>
        <taxon>Spermatophyta</taxon>
        <taxon>Magnoliopsida</taxon>
        <taxon>eudicotyledons</taxon>
        <taxon>Gunneridae</taxon>
        <taxon>Pentapetalae</taxon>
        <taxon>rosids</taxon>
        <taxon>malvids</taxon>
        <taxon>Brassicales</taxon>
        <taxon>Brassicaceae</taxon>
        <taxon>Brassiceae</taxon>
        <taxon>Brassica</taxon>
    </lineage>
</organism>
<dbReference type="PANTHER" id="PTHR33784:SF42">
    <property type="entry name" value="F-BOX DOMAIN-CONTAINING PROTEIN"/>
    <property type="match status" value="1"/>
</dbReference>
<evidence type="ECO:0000313" key="4">
    <source>
        <dbReference type="Proteomes" id="UP000886595"/>
    </source>
</evidence>
<dbReference type="InterPro" id="IPR057136">
    <property type="entry name" value="At2g35280_TPR_dom"/>
</dbReference>
<proteinExistence type="predicted"/>